<dbReference type="RefSeq" id="WP_377389436.1">
    <property type="nucleotide sequence ID" value="NZ_JBHSAN010000017.1"/>
</dbReference>
<feature type="signal peptide" evidence="1">
    <location>
        <begin position="1"/>
        <end position="21"/>
    </location>
</feature>
<name>A0ABW5W7N3_9PSEU</name>
<comment type="caution">
    <text evidence="2">The sequence shown here is derived from an EMBL/GenBank/DDBJ whole genome shotgun (WGS) entry which is preliminary data.</text>
</comment>
<protein>
    <submittedName>
        <fullName evidence="2">Uncharacterized protein</fullName>
    </submittedName>
</protein>
<dbReference type="EMBL" id="JBHUOF010000004">
    <property type="protein sequence ID" value="MFD2798520.1"/>
    <property type="molecule type" value="Genomic_DNA"/>
</dbReference>
<reference evidence="3" key="1">
    <citation type="journal article" date="2019" name="Int. J. Syst. Evol. Microbiol.">
        <title>The Global Catalogue of Microorganisms (GCM) 10K type strain sequencing project: providing services to taxonomists for standard genome sequencing and annotation.</title>
        <authorList>
            <consortium name="The Broad Institute Genomics Platform"/>
            <consortium name="The Broad Institute Genome Sequencing Center for Infectious Disease"/>
            <person name="Wu L."/>
            <person name="Ma J."/>
        </authorList>
    </citation>
    <scope>NUCLEOTIDE SEQUENCE [LARGE SCALE GENOMIC DNA]</scope>
    <source>
        <strain evidence="3">IBRC-M 10906</strain>
    </source>
</reference>
<accession>A0ABW5W7N3</accession>
<keyword evidence="1" id="KW-0732">Signal</keyword>
<organism evidence="2 3">
    <name type="scientific">Prauserella oleivorans</name>
    <dbReference type="NCBI Taxonomy" id="1478153"/>
    <lineage>
        <taxon>Bacteria</taxon>
        <taxon>Bacillati</taxon>
        <taxon>Actinomycetota</taxon>
        <taxon>Actinomycetes</taxon>
        <taxon>Pseudonocardiales</taxon>
        <taxon>Pseudonocardiaceae</taxon>
        <taxon>Prauserella</taxon>
    </lineage>
</organism>
<keyword evidence="3" id="KW-1185">Reference proteome</keyword>
<evidence type="ECO:0000313" key="2">
    <source>
        <dbReference type="EMBL" id="MFD2798520.1"/>
    </source>
</evidence>
<evidence type="ECO:0000313" key="3">
    <source>
        <dbReference type="Proteomes" id="UP001597478"/>
    </source>
</evidence>
<evidence type="ECO:0000256" key="1">
    <source>
        <dbReference type="SAM" id="SignalP"/>
    </source>
</evidence>
<dbReference type="Proteomes" id="UP001597478">
    <property type="component" value="Unassembled WGS sequence"/>
</dbReference>
<gene>
    <name evidence="2" type="ORF">ACFS2C_03840</name>
</gene>
<feature type="chain" id="PRO_5045576702" evidence="1">
    <location>
        <begin position="22"/>
        <end position="169"/>
    </location>
</feature>
<sequence length="169" mass="17114">MKSGFVRAVVALVAGALLAVAAPGLAAATPADGGGKGSSSTEAVGQRLLELRDQLTTVAYNGDVQGTRHTLAELDPVLADLAGGAVKVRSEARNQAAVAKGQQEEVSAVLADPSAKPRTYSDEGRQLPPLPDPLTMVNGLLQSLLQTLQGLLSSLLGQVPAPPVPVPAP</sequence>
<proteinExistence type="predicted"/>